<sequence>MTDTKERPAPPAIEARAPDCPICWRETSFVDDCFECEDCGCYWPKGFDEPGEWTEPDEPQCTSTHQPFKDNPYVRDQETREQVLRCVLDDGHAGEHRHPDHIGEWTDASPNTARLDVEDEAPAPSAKPPLVVDVHLPEVADA</sequence>
<evidence type="ECO:0000256" key="1">
    <source>
        <dbReference type="SAM" id="MobiDB-lite"/>
    </source>
</evidence>
<evidence type="ECO:0000313" key="3">
    <source>
        <dbReference type="Proteomes" id="UP000309992"/>
    </source>
</evidence>
<proteinExistence type="predicted"/>
<feature type="region of interest" description="Disordered" evidence="1">
    <location>
        <begin position="92"/>
        <end position="142"/>
    </location>
</feature>
<dbReference type="RefSeq" id="WP_112275498.1">
    <property type="nucleotide sequence ID" value="NZ_SWMS01000014.1"/>
</dbReference>
<accession>A0ABY2S1K2</accession>
<organism evidence="2 3">
    <name type="scientific">Prauserella endophytica</name>
    <dbReference type="NCBI Taxonomy" id="1592324"/>
    <lineage>
        <taxon>Bacteria</taxon>
        <taxon>Bacillati</taxon>
        <taxon>Actinomycetota</taxon>
        <taxon>Actinomycetes</taxon>
        <taxon>Pseudonocardiales</taxon>
        <taxon>Pseudonocardiaceae</taxon>
        <taxon>Prauserella</taxon>
        <taxon>Prauserella coralliicola group</taxon>
    </lineage>
</organism>
<protein>
    <submittedName>
        <fullName evidence="2">Uncharacterized protein</fullName>
    </submittedName>
</protein>
<dbReference type="Proteomes" id="UP000309992">
    <property type="component" value="Unassembled WGS sequence"/>
</dbReference>
<reference evidence="2 3" key="1">
    <citation type="journal article" date="2015" name="Antonie Van Leeuwenhoek">
        <title>Prauserella endophytica sp. nov., an endophytic actinobacterium isolated from Tamarix taklamakanensis.</title>
        <authorList>
            <person name="Liu J.M."/>
            <person name="Habden X."/>
            <person name="Guo L."/>
            <person name="Tuo L."/>
            <person name="Jiang Z.K."/>
            <person name="Liu S.W."/>
            <person name="Liu X.F."/>
            <person name="Chen L."/>
            <person name="Li R.F."/>
            <person name="Zhang Y.Q."/>
            <person name="Sun C.H."/>
        </authorList>
    </citation>
    <scope>NUCLEOTIDE SEQUENCE [LARGE SCALE GENOMIC DNA]</scope>
    <source>
        <strain evidence="2 3">CGMCC 4.7182</strain>
    </source>
</reference>
<evidence type="ECO:0000313" key="2">
    <source>
        <dbReference type="EMBL" id="TKG66953.1"/>
    </source>
</evidence>
<dbReference type="EMBL" id="SWMS01000014">
    <property type="protein sequence ID" value="TKG66953.1"/>
    <property type="molecule type" value="Genomic_DNA"/>
</dbReference>
<keyword evidence="3" id="KW-1185">Reference proteome</keyword>
<gene>
    <name evidence="2" type="ORF">FCN18_23875</name>
</gene>
<comment type="caution">
    <text evidence="2">The sequence shown here is derived from an EMBL/GenBank/DDBJ whole genome shotgun (WGS) entry which is preliminary data.</text>
</comment>
<feature type="region of interest" description="Disordered" evidence="1">
    <location>
        <begin position="52"/>
        <end position="75"/>
    </location>
</feature>
<feature type="compositionally biased region" description="Basic and acidic residues" evidence="1">
    <location>
        <begin position="92"/>
        <end position="104"/>
    </location>
</feature>
<name>A0ABY2S1K2_9PSEU</name>